<dbReference type="AlphaFoldDB" id="A0A364XVQ8"/>
<comment type="caution">
    <text evidence="1">The sequence shown here is derived from an EMBL/GenBank/DDBJ whole genome shotgun (WGS) entry which is preliminary data.</text>
</comment>
<dbReference type="Gene3D" id="3.40.50.880">
    <property type="match status" value="1"/>
</dbReference>
<name>A0A364XVQ8_9BACT</name>
<evidence type="ECO:0000313" key="2">
    <source>
        <dbReference type="Proteomes" id="UP000251889"/>
    </source>
</evidence>
<accession>A0A364XVQ8</accession>
<keyword evidence="2" id="KW-1185">Reference proteome</keyword>
<gene>
    <name evidence="1" type="ORF">DQQ10_24815</name>
</gene>
<proteinExistence type="predicted"/>
<evidence type="ECO:0000313" key="1">
    <source>
        <dbReference type="EMBL" id="RAV98227.1"/>
    </source>
</evidence>
<dbReference type="Proteomes" id="UP000251889">
    <property type="component" value="Unassembled WGS sequence"/>
</dbReference>
<dbReference type="EMBL" id="QMFY01000020">
    <property type="protein sequence ID" value="RAV98227.1"/>
    <property type="molecule type" value="Genomic_DNA"/>
</dbReference>
<organism evidence="1 2">
    <name type="scientific">Pseudochryseolinea flava</name>
    <dbReference type="NCBI Taxonomy" id="2059302"/>
    <lineage>
        <taxon>Bacteria</taxon>
        <taxon>Pseudomonadati</taxon>
        <taxon>Bacteroidota</taxon>
        <taxon>Cytophagia</taxon>
        <taxon>Cytophagales</taxon>
        <taxon>Fulvivirgaceae</taxon>
        <taxon>Pseudochryseolinea</taxon>
    </lineage>
</organism>
<reference evidence="1 2" key="1">
    <citation type="submission" date="2018-06" db="EMBL/GenBank/DDBJ databases">
        <title>Chryseolinea flavus sp. nov., a member of the phylum Bacteroidetes isolated from soil.</title>
        <authorList>
            <person name="Li Y."/>
            <person name="Wang J."/>
        </authorList>
    </citation>
    <scope>NUCLEOTIDE SEQUENCE [LARGE SCALE GENOMIC DNA]</scope>
    <source>
        <strain evidence="1 2">SDU1-6</strain>
    </source>
</reference>
<sequence length="294" mass="33083">MATFLAIGIIFLFTTKTQAQMEEAYKLANEMVRERLNREGEENIKILDELKKNDVIVVNGTYDHIARVLQSLKIPFAGIDHHQLMDAKLEPHQTIFVNCASSFPPEAARKLATFVAEGGQLITTDWALKNVIEVAFPNTIAYNNKPTADEVVRIEALDKQDSVITGFLDEKADPVWWLEGSSYPIEILDKEKVKVLIRSKELGEKYGAESVVVRFPHGKGLVYHMISHFYLQRTETRDAKQATKAADYFTDKGASKESIKRAEASSVSYGEIQSANTSADFVSRIIIKQKKKTK</sequence>
<dbReference type="InterPro" id="IPR029062">
    <property type="entry name" value="Class_I_gatase-like"/>
</dbReference>
<protein>
    <submittedName>
        <fullName evidence="1">Uncharacterized protein</fullName>
    </submittedName>
</protein>